<dbReference type="Gene3D" id="1.10.287.130">
    <property type="match status" value="1"/>
</dbReference>
<keyword evidence="8" id="KW-0902">Two-component regulatory system</keyword>
<evidence type="ECO:0000313" key="13">
    <source>
        <dbReference type="Proteomes" id="UP000461010"/>
    </source>
</evidence>
<evidence type="ECO:0000256" key="2">
    <source>
        <dbReference type="ARBA" id="ARBA00012438"/>
    </source>
</evidence>
<evidence type="ECO:0000256" key="3">
    <source>
        <dbReference type="ARBA" id="ARBA00022553"/>
    </source>
</evidence>
<dbReference type="PANTHER" id="PTHR43065">
    <property type="entry name" value="SENSOR HISTIDINE KINASE"/>
    <property type="match status" value="1"/>
</dbReference>
<dbReference type="EMBL" id="WFKK01000009">
    <property type="protein sequence ID" value="KAB7889841.1"/>
    <property type="molecule type" value="Genomic_DNA"/>
</dbReference>
<accession>A0A6L4WTX1</accession>
<dbReference type="InterPro" id="IPR036890">
    <property type="entry name" value="HATPase_C_sf"/>
</dbReference>
<dbReference type="RefSeq" id="WP_152191771.1">
    <property type="nucleotide sequence ID" value="NZ_WFKJ01000051.1"/>
</dbReference>
<dbReference type="EC" id="2.7.13.3" evidence="2"/>
<feature type="transmembrane region" description="Helical" evidence="9">
    <location>
        <begin position="12"/>
        <end position="35"/>
    </location>
</feature>
<evidence type="ECO:0000256" key="7">
    <source>
        <dbReference type="ARBA" id="ARBA00022840"/>
    </source>
</evidence>
<keyword evidence="9" id="KW-0472">Membrane</keyword>
<comment type="catalytic activity">
    <reaction evidence="1">
        <text>ATP + protein L-histidine = ADP + protein N-phospho-L-histidine.</text>
        <dbReference type="EC" id="2.7.13.3"/>
    </reaction>
</comment>
<dbReference type="InterPro" id="IPR003661">
    <property type="entry name" value="HisK_dim/P_dom"/>
</dbReference>
<protein>
    <recommendedName>
        <fullName evidence="2">histidine kinase</fullName>
        <ecNumber evidence="2">2.7.13.3</ecNumber>
    </recommendedName>
</protein>
<keyword evidence="13" id="KW-1185">Reference proteome</keyword>
<dbReference type="InterPro" id="IPR004358">
    <property type="entry name" value="Sig_transdc_His_kin-like_C"/>
</dbReference>
<dbReference type="Proteomes" id="UP000472839">
    <property type="component" value="Unassembled WGS sequence"/>
</dbReference>
<feature type="transmembrane region" description="Helical" evidence="9">
    <location>
        <begin position="272"/>
        <end position="292"/>
    </location>
</feature>
<proteinExistence type="predicted"/>
<keyword evidence="9" id="KW-1133">Transmembrane helix</keyword>
<evidence type="ECO:0000256" key="9">
    <source>
        <dbReference type="SAM" id="Phobius"/>
    </source>
</evidence>
<dbReference type="InterPro" id="IPR036097">
    <property type="entry name" value="HisK_dim/P_sf"/>
</dbReference>
<dbReference type="SMART" id="SM00387">
    <property type="entry name" value="HATPase_c"/>
    <property type="match status" value="1"/>
</dbReference>
<dbReference type="CDD" id="cd00082">
    <property type="entry name" value="HisKA"/>
    <property type="match status" value="1"/>
</dbReference>
<sequence length="605" mass="70361">MKTQGKIFKKDLYRKFLLFSIVPILLLSLIFVFLITKEKYDLILSEHTNIIKNIQYNINVFNQDIKEIPNLLKDIDKSERKRLLSDILKYKNSIDTIMILSKDGIIQELTSKTKIKVREGYDFSKKAIFKKYLLEKKDFLSNIYFSNLSDAPLVSYVFEFQNQIYIIELNLDFINKLVSNLNPSAFSDISVSIIDKNGLYILDTSNKFNVKNRNSFFTTRLYKDNISKNEENKLIKYFDEGRNKNNYVSYKKFNNLSWMILVKENNNDIDQYIFNISFILLIIIILIAFISIMSAKKTANSIVSPLELLTLNINRFAKDHNSKMDENIKSKYTIFRILINDFKYMQKSIIKNEKSLKQQIVQNQQKDKILSEQAKMVAMGEMIGNIAHQWRQPLSLISTAATGIIVEKEYNILEEKKLIETCTIINDNAQYLSRTIDDFKNFIKGDRTKKVFNLKKDIKSFLHLVDSTIKNNQINIILDLADDIEVNGYENELIQCLINIFNNAKDVLNEKEIKNKLVFISTYTKDEKVIIKIKDNANGIAENLIPHVFEPYFTTKHKSLGTGLGLHMTYNLIVDGMGGNIDVNNVTYKYEEKEYSGAEFTITLI</sequence>
<dbReference type="GO" id="GO:0000155">
    <property type="term" value="F:phosphorelay sensor kinase activity"/>
    <property type="evidence" value="ECO:0007669"/>
    <property type="project" value="InterPro"/>
</dbReference>
<evidence type="ECO:0000256" key="6">
    <source>
        <dbReference type="ARBA" id="ARBA00022777"/>
    </source>
</evidence>
<dbReference type="SUPFAM" id="SSF47384">
    <property type="entry name" value="Homodimeric domain of signal transducing histidine kinase"/>
    <property type="match status" value="1"/>
</dbReference>
<evidence type="ECO:0000256" key="5">
    <source>
        <dbReference type="ARBA" id="ARBA00022741"/>
    </source>
</evidence>
<dbReference type="InterPro" id="IPR003594">
    <property type="entry name" value="HATPase_dom"/>
</dbReference>
<evidence type="ECO:0000313" key="12">
    <source>
        <dbReference type="EMBL" id="KAB7889841.1"/>
    </source>
</evidence>
<keyword evidence="9" id="KW-0812">Transmembrane</keyword>
<gene>
    <name evidence="11" type="ORF">GBG18_13190</name>
    <name evidence="12" type="ORF">GBG19_04650</name>
</gene>
<dbReference type="AlphaFoldDB" id="A0A6L4WTX1"/>
<dbReference type="GO" id="GO:0005524">
    <property type="term" value="F:ATP binding"/>
    <property type="evidence" value="ECO:0007669"/>
    <property type="project" value="UniProtKB-KW"/>
</dbReference>
<dbReference type="InterPro" id="IPR005467">
    <property type="entry name" value="His_kinase_dom"/>
</dbReference>
<dbReference type="Proteomes" id="UP000461010">
    <property type="component" value="Unassembled WGS sequence"/>
</dbReference>
<evidence type="ECO:0000256" key="8">
    <source>
        <dbReference type="ARBA" id="ARBA00023012"/>
    </source>
</evidence>
<comment type="caution">
    <text evidence="12">The sequence shown here is derived from an EMBL/GenBank/DDBJ whole genome shotgun (WGS) entry which is preliminary data.</text>
</comment>
<evidence type="ECO:0000259" key="10">
    <source>
        <dbReference type="PROSITE" id="PS50109"/>
    </source>
</evidence>
<dbReference type="PROSITE" id="PS50109">
    <property type="entry name" value="HIS_KIN"/>
    <property type="match status" value="1"/>
</dbReference>
<feature type="domain" description="Histidine kinase" evidence="10">
    <location>
        <begin position="385"/>
        <end position="605"/>
    </location>
</feature>
<evidence type="ECO:0000313" key="11">
    <source>
        <dbReference type="EMBL" id="KAB7888379.1"/>
    </source>
</evidence>
<dbReference type="Pfam" id="PF02518">
    <property type="entry name" value="HATPase_c"/>
    <property type="match status" value="1"/>
</dbReference>
<keyword evidence="7" id="KW-0067">ATP-binding</keyword>
<evidence type="ECO:0000313" key="14">
    <source>
        <dbReference type="Proteomes" id="UP000472839"/>
    </source>
</evidence>
<reference evidence="13 14" key="1">
    <citation type="submission" date="2019-10" db="EMBL/GenBank/DDBJ databases">
        <title>Poseidonibacter ostreae sp. nov., isolated from the gut of the Ostrea denselamellosa.</title>
        <authorList>
            <person name="Choi A."/>
        </authorList>
    </citation>
    <scope>NUCLEOTIDE SEQUENCE [LARGE SCALE GENOMIC DNA]</scope>
    <source>
        <strain evidence="12 14">SJOD-M-33</strain>
        <strain evidence="11 13">SJOD-M-5</strain>
    </source>
</reference>
<dbReference type="Gene3D" id="3.30.565.10">
    <property type="entry name" value="Histidine kinase-like ATPase, C-terminal domain"/>
    <property type="match status" value="1"/>
</dbReference>
<keyword evidence="5" id="KW-0547">Nucleotide-binding</keyword>
<dbReference type="SUPFAM" id="SSF55874">
    <property type="entry name" value="ATPase domain of HSP90 chaperone/DNA topoisomerase II/histidine kinase"/>
    <property type="match status" value="1"/>
</dbReference>
<dbReference type="Gene3D" id="3.30.450.20">
    <property type="entry name" value="PAS domain"/>
    <property type="match status" value="1"/>
</dbReference>
<evidence type="ECO:0000256" key="1">
    <source>
        <dbReference type="ARBA" id="ARBA00000085"/>
    </source>
</evidence>
<dbReference type="PANTHER" id="PTHR43065:SF46">
    <property type="entry name" value="C4-DICARBOXYLATE TRANSPORT SENSOR PROTEIN DCTB"/>
    <property type="match status" value="1"/>
</dbReference>
<dbReference type="PRINTS" id="PR00344">
    <property type="entry name" value="BCTRLSENSOR"/>
</dbReference>
<keyword evidence="3" id="KW-0597">Phosphoprotein</keyword>
<evidence type="ECO:0000256" key="4">
    <source>
        <dbReference type="ARBA" id="ARBA00022679"/>
    </source>
</evidence>
<name>A0A6L4WTX1_9BACT</name>
<dbReference type="EMBL" id="WFKJ01000051">
    <property type="protein sequence ID" value="KAB7888379.1"/>
    <property type="molecule type" value="Genomic_DNA"/>
</dbReference>
<keyword evidence="4" id="KW-0808">Transferase</keyword>
<organism evidence="12 14">
    <name type="scientific">Poseidonibacter ostreae</name>
    <dbReference type="NCBI Taxonomy" id="2654171"/>
    <lineage>
        <taxon>Bacteria</taxon>
        <taxon>Pseudomonadati</taxon>
        <taxon>Campylobacterota</taxon>
        <taxon>Epsilonproteobacteria</taxon>
        <taxon>Campylobacterales</taxon>
        <taxon>Arcobacteraceae</taxon>
        <taxon>Poseidonibacter</taxon>
    </lineage>
</organism>
<keyword evidence="6" id="KW-0418">Kinase</keyword>